<protein>
    <recommendedName>
        <fullName evidence="5">Lipoprotein</fullName>
    </recommendedName>
</protein>
<dbReference type="EMBL" id="JBHLSS010000069">
    <property type="protein sequence ID" value="MFC0710146.1"/>
    <property type="molecule type" value="Genomic_DNA"/>
</dbReference>
<feature type="compositionally biased region" description="Basic and acidic residues" evidence="1">
    <location>
        <begin position="345"/>
        <end position="355"/>
    </location>
</feature>
<organism evidence="3 4">
    <name type="scientific">Azorhizophilus paspali</name>
    <name type="common">Azotobacter paspali</name>
    <dbReference type="NCBI Taxonomy" id="69963"/>
    <lineage>
        <taxon>Bacteria</taxon>
        <taxon>Pseudomonadati</taxon>
        <taxon>Pseudomonadota</taxon>
        <taxon>Gammaproteobacteria</taxon>
        <taxon>Pseudomonadales</taxon>
        <taxon>Pseudomonadaceae</taxon>
        <taxon>Azorhizophilus</taxon>
    </lineage>
</organism>
<gene>
    <name evidence="3" type="ORF">ACFFGX_11425</name>
</gene>
<dbReference type="RefSeq" id="WP_376945894.1">
    <property type="nucleotide sequence ID" value="NZ_CP171449.1"/>
</dbReference>
<evidence type="ECO:0008006" key="5">
    <source>
        <dbReference type="Google" id="ProtNLM"/>
    </source>
</evidence>
<reference evidence="3 4" key="1">
    <citation type="submission" date="2024-09" db="EMBL/GenBank/DDBJ databases">
        <authorList>
            <person name="Sun Q."/>
            <person name="Mori K."/>
        </authorList>
    </citation>
    <scope>NUCLEOTIDE SEQUENCE [LARGE SCALE GENOMIC DNA]</scope>
    <source>
        <strain evidence="3 4">NCAIM B.01794</strain>
    </source>
</reference>
<evidence type="ECO:0000256" key="1">
    <source>
        <dbReference type="SAM" id="MobiDB-lite"/>
    </source>
</evidence>
<evidence type="ECO:0000256" key="2">
    <source>
        <dbReference type="SAM" id="SignalP"/>
    </source>
</evidence>
<keyword evidence="2" id="KW-0732">Signal</keyword>
<sequence>MPNPRFLFVVLMLALAGCATSDRPPERPAPVIPESTWRQIDDDILAASREATQQTTNHARELMAEWMNLVHRRTDAEFIPWFSSYWTRQALTMRLAWYRLNAEGKRDEVVERLALHLQEQYRERVLEPVAKELDPDRIMEKTTKFHIWLLGELLRKIPQRYGVPQEQFDRRIKEIPAIALAPPDARSASLYQLLHSEPIDRLPAYVALVARIHTASAGAAEARTASAGMTSVARRTSERLTSELTTSSVASALAAAAGRAAGMLISLGAAGFNSLVHGREQPRTEAQLRKTLNDAFDEKWLELLRDPDTGVLAGVHHMVGRIEESLAHRPAPSSRFLPLGASRPAGRDAPPRPPR</sequence>
<comment type="caution">
    <text evidence="3">The sequence shown here is derived from an EMBL/GenBank/DDBJ whole genome shotgun (WGS) entry which is preliminary data.</text>
</comment>
<feature type="signal peptide" evidence="2">
    <location>
        <begin position="1"/>
        <end position="21"/>
    </location>
</feature>
<dbReference type="Proteomes" id="UP001589891">
    <property type="component" value="Unassembled WGS sequence"/>
</dbReference>
<feature type="chain" id="PRO_5046516027" description="Lipoprotein" evidence="2">
    <location>
        <begin position="22"/>
        <end position="355"/>
    </location>
</feature>
<keyword evidence="4" id="KW-1185">Reference proteome</keyword>
<dbReference type="PROSITE" id="PS51257">
    <property type="entry name" value="PROKAR_LIPOPROTEIN"/>
    <property type="match status" value="1"/>
</dbReference>
<name>A0ABV6SKW4_AZOPA</name>
<evidence type="ECO:0000313" key="3">
    <source>
        <dbReference type="EMBL" id="MFC0710146.1"/>
    </source>
</evidence>
<evidence type="ECO:0000313" key="4">
    <source>
        <dbReference type="Proteomes" id="UP001589891"/>
    </source>
</evidence>
<proteinExistence type="predicted"/>
<accession>A0ABV6SKW4</accession>
<feature type="region of interest" description="Disordered" evidence="1">
    <location>
        <begin position="330"/>
        <end position="355"/>
    </location>
</feature>